<accession>A0A8S0REE2</accession>
<protein>
    <submittedName>
        <fullName evidence="7">(-)-alpha-terpineol synthase</fullName>
    </submittedName>
</protein>
<dbReference type="GO" id="GO:0010333">
    <property type="term" value="F:terpene synthase activity"/>
    <property type="evidence" value="ECO:0007669"/>
    <property type="project" value="InterPro"/>
</dbReference>
<name>A0A8S0REE2_OLEEU</name>
<dbReference type="Pfam" id="PF01397">
    <property type="entry name" value="Terpene_synth"/>
    <property type="match status" value="1"/>
</dbReference>
<feature type="domain" description="Terpene synthase metal-binding" evidence="6">
    <location>
        <begin position="261"/>
        <end position="459"/>
    </location>
</feature>
<proteinExistence type="predicted"/>
<dbReference type="InterPro" id="IPR034741">
    <property type="entry name" value="Terpene_cyclase-like_1_C"/>
</dbReference>
<gene>
    <name evidence="7" type="ORF">OLEA9_A005903</name>
</gene>
<dbReference type="GO" id="GO:0000287">
    <property type="term" value="F:magnesium ion binding"/>
    <property type="evidence" value="ECO:0007669"/>
    <property type="project" value="InterPro"/>
</dbReference>
<feature type="compositionally biased region" description="Polar residues" evidence="4">
    <location>
        <begin position="1"/>
        <end position="18"/>
    </location>
</feature>
<dbReference type="SFLD" id="SFLDS00005">
    <property type="entry name" value="Isoprenoid_Synthase_Type_I"/>
    <property type="match status" value="1"/>
</dbReference>
<dbReference type="OrthoDB" id="1936865at2759"/>
<feature type="domain" description="Terpene synthase N-terminal" evidence="5">
    <location>
        <begin position="30"/>
        <end position="193"/>
    </location>
</feature>
<dbReference type="PANTHER" id="PTHR31225:SF9">
    <property type="entry name" value="TERPENE SYNTHASE 10"/>
    <property type="match status" value="1"/>
</dbReference>
<comment type="cofactor">
    <cofactor evidence="1">
        <name>Mg(2+)</name>
        <dbReference type="ChEBI" id="CHEBI:18420"/>
    </cofactor>
</comment>
<dbReference type="Proteomes" id="UP000594638">
    <property type="component" value="Unassembled WGS sequence"/>
</dbReference>
<keyword evidence="8" id="KW-1185">Reference proteome</keyword>
<evidence type="ECO:0000256" key="4">
    <source>
        <dbReference type="SAM" id="MobiDB-lite"/>
    </source>
</evidence>
<evidence type="ECO:0000256" key="2">
    <source>
        <dbReference type="ARBA" id="ARBA00022723"/>
    </source>
</evidence>
<dbReference type="InterPro" id="IPR050148">
    <property type="entry name" value="Terpene_synthase-like"/>
</dbReference>
<feature type="region of interest" description="Disordered" evidence="4">
    <location>
        <begin position="1"/>
        <end position="23"/>
    </location>
</feature>
<dbReference type="GO" id="GO:0016102">
    <property type="term" value="P:diterpenoid biosynthetic process"/>
    <property type="evidence" value="ECO:0007669"/>
    <property type="project" value="InterPro"/>
</dbReference>
<reference evidence="7 8" key="1">
    <citation type="submission" date="2019-12" db="EMBL/GenBank/DDBJ databases">
        <authorList>
            <person name="Alioto T."/>
            <person name="Alioto T."/>
            <person name="Gomez Garrido J."/>
        </authorList>
    </citation>
    <scope>NUCLEOTIDE SEQUENCE [LARGE SCALE GENOMIC DNA]</scope>
</reference>
<dbReference type="InterPro" id="IPR008949">
    <property type="entry name" value="Isoprenoid_synthase_dom_sf"/>
</dbReference>
<keyword evidence="2" id="KW-0479">Metal-binding</keyword>
<dbReference type="InterPro" id="IPR001906">
    <property type="entry name" value="Terpene_synth_N"/>
</dbReference>
<dbReference type="Gene3D" id="1.10.600.10">
    <property type="entry name" value="Farnesyl Diphosphate Synthase"/>
    <property type="match status" value="2"/>
</dbReference>
<dbReference type="Gramene" id="OE9A005903T2">
    <property type="protein sequence ID" value="OE9A005903C2"/>
    <property type="gene ID" value="OE9A005903"/>
</dbReference>
<evidence type="ECO:0000256" key="3">
    <source>
        <dbReference type="ARBA" id="ARBA00022842"/>
    </source>
</evidence>
<dbReference type="EMBL" id="CACTIH010003610">
    <property type="protein sequence ID" value="CAA2977602.1"/>
    <property type="molecule type" value="Genomic_DNA"/>
</dbReference>
<dbReference type="InterPro" id="IPR005630">
    <property type="entry name" value="Terpene_synthase_metal-bd"/>
</dbReference>
<dbReference type="SUPFAM" id="SSF48239">
    <property type="entry name" value="Terpenoid cyclases/Protein prenyltransferases"/>
    <property type="match status" value="1"/>
</dbReference>
<evidence type="ECO:0000259" key="6">
    <source>
        <dbReference type="Pfam" id="PF03936"/>
    </source>
</evidence>
<dbReference type="AlphaFoldDB" id="A0A8S0REE2"/>
<dbReference type="InterPro" id="IPR008930">
    <property type="entry name" value="Terpenoid_cyclase/PrenylTrfase"/>
</dbReference>
<dbReference type="FunFam" id="1.10.600.10:FF:000007">
    <property type="entry name" value="Isoprene synthase, chloroplastic"/>
    <property type="match status" value="1"/>
</dbReference>
<evidence type="ECO:0000313" key="7">
    <source>
        <dbReference type="EMBL" id="CAA2977602.1"/>
    </source>
</evidence>
<comment type="caution">
    <text evidence="7">The sequence shown here is derived from an EMBL/GenBank/DDBJ whole genome shotgun (WGS) entry which is preliminary data.</text>
</comment>
<dbReference type="InterPro" id="IPR036965">
    <property type="entry name" value="Terpene_synth_N_sf"/>
</dbReference>
<dbReference type="FunFam" id="1.50.10.130:FF:000001">
    <property type="entry name" value="Isoprene synthase, chloroplastic"/>
    <property type="match status" value="1"/>
</dbReference>
<evidence type="ECO:0000256" key="1">
    <source>
        <dbReference type="ARBA" id="ARBA00001946"/>
    </source>
</evidence>
<sequence>MKQKNQNNSMAIKSCNQTEIRRSGNYKPPMWEFDFVQSLSNEYMGERDVTRASELKMQAKIMLDEATEPQDQLNLIDDLQRLGISYHFEDEIKHILTFINRKDDKNNEPRIKDLYATALEFRLLRQHGFNVSQEIFDCFKNEEGYFKPNLYEDTKGLLQLYEASFLSTEGERTLEVAREFTIKHLQDQILDQDSALLVHHALELPLHRTIPRAEARWFINLYSQNSDMNPILLELAQLDFNLVQATYQQELKQVSRWWKRICLAEKLPFARDRLVECFFCTIGGLFEPQYGLCRTILTKVMCLLTVIDDIYDVYGTLDELELFTLAFERWDVNAIDQLPDYMQICYLAVINFVNEIAYDVLTGKGVLIIPYLRNAWTDICKAYLQEAKWNFNGHTPTLEEYMENARITISSHVIMSHAFFIVTNPIEKEAVEYLQKYPGVIRWLTTILRLADDLATSSEMRKILNKDQHMDSPFSQTFVGIAVNFARMAQYLYEHGDGIGIQNLEIKHRMLGLLFEPIPL</sequence>
<dbReference type="InterPro" id="IPR044814">
    <property type="entry name" value="Terpene_cyclase_plant_C1"/>
</dbReference>
<dbReference type="CDD" id="cd00684">
    <property type="entry name" value="Terpene_cyclase_plant_C1"/>
    <property type="match status" value="1"/>
</dbReference>
<dbReference type="SFLD" id="SFLDG01019">
    <property type="entry name" value="Terpene_Cyclase_Like_1_C_Termi"/>
    <property type="match status" value="1"/>
</dbReference>
<dbReference type="Gene3D" id="1.50.10.130">
    <property type="entry name" value="Terpene synthase, N-terminal domain"/>
    <property type="match status" value="1"/>
</dbReference>
<keyword evidence="3" id="KW-0460">Magnesium</keyword>
<dbReference type="SUPFAM" id="SSF48576">
    <property type="entry name" value="Terpenoid synthases"/>
    <property type="match status" value="1"/>
</dbReference>
<evidence type="ECO:0000259" key="5">
    <source>
        <dbReference type="Pfam" id="PF01397"/>
    </source>
</evidence>
<dbReference type="PANTHER" id="PTHR31225">
    <property type="entry name" value="OS04G0344100 PROTEIN-RELATED"/>
    <property type="match status" value="1"/>
</dbReference>
<dbReference type="Pfam" id="PF03936">
    <property type="entry name" value="Terpene_synth_C"/>
    <property type="match status" value="1"/>
</dbReference>
<organism evidence="7 8">
    <name type="scientific">Olea europaea subsp. europaea</name>
    <dbReference type="NCBI Taxonomy" id="158383"/>
    <lineage>
        <taxon>Eukaryota</taxon>
        <taxon>Viridiplantae</taxon>
        <taxon>Streptophyta</taxon>
        <taxon>Embryophyta</taxon>
        <taxon>Tracheophyta</taxon>
        <taxon>Spermatophyta</taxon>
        <taxon>Magnoliopsida</taxon>
        <taxon>eudicotyledons</taxon>
        <taxon>Gunneridae</taxon>
        <taxon>Pentapetalae</taxon>
        <taxon>asterids</taxon>
        <taxon>lamiids</taxon>
        <taxon>Lamiales</taxon>
        <taxon>Oleaceae</taxon>
        <taxon>Oleeae</taxon>
        <taxon>Olea</taxon>
    </lineage>
</organism>
<evidence type="ECO:0000313" key="8">
    <source>
        <dbReference type="Proteomes" id="UP000594638"/>
    </source>
</evidence>